<dbReference type="PRINTS" id="PR00069">
    <property type="entry name" value="ALDKETRDTASE"/>
</dbReference>
<dbReference type="InterPro" id="IPR023210">
    <property type="entry name" value="NADP_OxRdtase_dom"/>
</dbReference>
<reference evidence="6" key="1">
    <citation type="journal article" date="2013" name="Nature">
        <title>Pan genome of the phytoplankton Emiliania underpins its global distribution.</title>
        <authorList>
            <person name="Read B.A."/>
            <person name="Kegel J."/>
            <person name="Klute M.J."/>
            <person name="Kuo A."/>
            <person name="Lefebvre S.C."/>
            <person name="Maumus F."/>
            <person name="Mayer C."/>
            <person name="Miller J."/>
            <person name="Monier A."/>
            <person name="Salamov A."/>
            <person name="Young J."/>
            <person name="Aguilar M."/>
            <person name="Claverie J.M."/>
            <person name="Frickenhaus S."/>
            <person name="Gonzalez K."/>
            <person name="Herman E.K."/>
            <person name="Lin Y.C."/>
            <person name="Napier J."/>
            <person name="Ogata H."/>
            <person name="Sarno A.F."/>
            <person name="Shmutz J."/>
            <person name="Schroeder D."/>
            <person name="de Vargas C."/>
            <person name="Verret F."/>
            <person name="von Dassow P."/>
            <person name="Valentin K."/>
            <person name="Van de Peer Y."/>
            <person name="Wheeler G."/>
            <person name="Dacks J.B."/>
            <person name="Delwiche C.F."/>
            <person name="Dyhrman S.T."/>
            <person name="Glockner G."/>
            <person name="John U."/>
            <person name="Richards T."/>
            <person name="Worden A.Z."/>
            <person name="Zhang X."/>
            <person name="Grigoriev I.V."/>
            <person name="Allen A.E."/>
            <person name="Bidle K."/>
            <person name="Borodovsky M."/>
            <person name="Bowler C."/>
            <person name="Brownlee C."/>
            <person name="Cock J.M."/>
            <person name="Elias M."/>
            <person name="Gladyshev V.N."/>
            <person name="Groth M."/>
            <person name="Guda C."/>
            <person name="Hadaegh A."/>
            <person name="Iglesias-Rodriguez M.D."/>
            <person name="Jenkins J."/>
            <person name="Jones B.M."/>
            <person name="Lawson T."/>
            <person name="Leese F."/>
            <person name="Lindquist E."/>
            <person name="Lobanov A."/>
            <person name="Lomsadze A."/>
            <person name="Malik S.B."/>
            <person name="Marsh M.E."/>
            <person name="Mackinder L."/>
            <person name="Mock T."/>
            <person name="Mueller-Roeber B."/>
            <person name="Pagarete A."/>
            <person name="Parker M."/>
            <person name="Probert I."/>
            <person name="Quesneville H."/>
            <person name="Raines C."/>
            <person name="Rensing S.A."/>
            <person name="Riano-Pachon D.M."/>
            <person name="Richier S."/>
            <person name="Rokitta S."/>
            <person name="Shiraiwa Y."/>
            <person name="Soanes D.M."/>
            <person name="van der Giezen M."/>
            <person name="Wahlund T.M."/>
            <person name="Williams B."/>
            <person name="Wilson W."/>
            <person name="Wolfe G."/>
            <person name="Wurch L.L."/>
        </authorList>
    </citation>
    <scope>NUCLEOTIDE SEQUENCE</scope>
</reference>
<evidence type="ECO:0000313" key="6">
    <source>
        <dbReference type="Proteomes" id="UP000013827"/>
    </source>
</evidence>
<dbReference type="Pfam" id="PF00248">
    <property type="entry name" value="Aldo_ket_red"/>
    <property type="match status" value="1"/>
</dbReference>
<dbReference type="AlphaFoldDB" id="A0A0D3J7D1"/>
<dbReference type="PANTHER" id="PTHR43827">
    <property type="entry name" value="2,5-DIKETO-D-GLUCONIC ACID REDUCTASE"/>
    <property type="match status" value="1"/>
</dbReference>
<feature type="domain" description="NADP-dependent oxidoreductase" evidence="4">
    <location>
        <begin position="376"/>
        <end position="624"/>
    </location>
</feature>
<dbReference type="STRING" id="2903.R1E8S7"/>
<evidence type="ECO:0000256" key="1">
    <source>
        <dbReference type="ARBA" id="ARBA00007905"/>
    </source>
</evidence>
<dbReference type="SUPFAM" id="SSF51430">
    <property type="entry name" value="NAD(P)-linked oxidoreductase"/>
    <property type="match status" value="1"/>
</dbReference>
<evidence type="ECO:0000256" key="2">
    <source>
        <dbReference type="ARBA" id="ARBA00022857"/>
    </source>
</evidence>
<organism evidence="5 6">
    <name type="scientific">Emiliania huxleyi (strain CCMP1516)</name>
    <dbReference type="NCBI Taxonomy" id="280463"/>
    <lineage>
        <taxon>Eukaryota</taxon>
        <taxon>Haptista</taxon>
        <taxon>Haptophyta</taxon>
        <taxon>Prymnesiophyceae</taxon>
        <taxon>Isochrysidales</taxon>
        <taxon>Noelaerhabdaceae</taxon>
        <taxon>Emiliania</taxon>
    </lineage>
</organism>
<dbReference type="Proteomes" id="UP000013827">
    <property type="component" value="Unassembled WGS sequence"/>
</dbReference>
<evidence type="ECO:0000259" key="4">
    <source>
        <dbReference type="Pfam" id="PF00248"/>
    </source>
</evidence>
<name>A0A0D3J7D1_EMIH1</name>
<proteinExistence type="inferred from homology"/>
<dbReference type="PANTHER" id="PTHR43827:SF3">
    <property type="entry name" value="NADP-DEPENDENT OXIDOREDUCTASE DOMAIN-CONTAINING PROTEIN"/>
    <property type="match status" value="1"/>
</dbReference>
<sequence>MGHASLIRLDADLVTSAGARCLDGSGGGFYWRAASSAQNGTKLVVFLQGGGECRSATECAVWDGGAGRGSAGWPKTKRLGEDELSDDSSVNPHFHDWNKLFVPYCSADMHSGTRLTPSHALGGGYFAGHNLINATLAQLRRSLPALAPSLVLLSGSSAGGIGVLLHADYFAAAWPAATVKAAPAAGFFYPAVSSERDFINGDATPARRLGEASKCTDAAFAWRALATPLFVRENQYDTAKLANCGCDASAALTANDTSYLRQWGRWDPLSRACVGRLAELCHGLRGRGDACDACLESHAHGCPSRGRPLLRWYCGGGGAGGHHVCDVRIGTNDVASLPPPSEALPRIPTVTIAPGVEMPLINLGGVHSHPSNYSAWLQLGGRGLDTAMMYGDDVQVGDAVAASGLPREELFLTSKVPCCPAESFTSWCVWYDKEYKDLDAYTRSEIDARLLGVARVDLLLLHWPCATMEETVATYRSLERFALDGKASAIGISNFNASAIDALFAAGLTVPPAVNQVGFSIGGHSESRLGRDLDTLRKCREKGIAFSAYSPLGGLSGVDVLHHPRVLKVAAAHNRSASQVALRWVTQQGVVAVSASSNPAHLASDLGSFSFNLTGAEMKALAEI</sequence>
<dbReference type="GeneID" id="17264961"/>
<dbReference type="GO" id="GO:0016787">
    <property type="term" value="F:hydrolase activity"/>
    <property type="evidence" value="ECO:0007669"/>
    <property type="project" value="InterPro"/>
</dbReference>
<dbReference type="InterPro" id="IPR004963">
    <property type="entry name" value="PAE/NOTUM"/>
</dbReference>
<dbReference type="InterPro" id="IPR036812">
    <property type="entry name" value="NAD(P)_OxRdtase_dom_sf"/>
</dbReference>
<dbReference type="Pfam" id="PF03283">
    <property type="entry name" value="PAE"/>
    <property type="match status" value="1"/>
</dbReference>
<dbReference type="RefSeq" id="XP_005771845.1">
    <property type="nucleotide sequence ID" value="XM_005771788.1"/>
</dbReference>
<dbReference type="eggNOG" id="KOG4287">
    <property type="taxonomic scope" value="Eukaryota"/>
</dbReference>
<dbReference type="eggNOG" id="KOG1577">
    <property type="taxonomic scope" value="Eukaryota"/>
</dbReference>
<reference evidence="5" key="2">
    <citation type="submission" date="2024-10" db="UniProtKB">
        <authorList>
            <consortium name="EnsemblProtists"/>
        </authorList>
    </citation>
    <scope>IDENTIFICATION</scope>
</reference>
<dbReference type="GO" id="GO:0016616">
    <property type="term" value="F:oxidoreductase activity, acting on the CH-OH group of donors, NAD or NADP as acceptor"/>
    <property type="evidence" value="ECO:0007669"/>
    <property type="project" value="UniProtKB-ARBA"/>
</dbReference>
<dbReference type="HOGENOM" id="CLU_438356_0_0_1"/>
<keyword evidence="3" id="KW-0560">Oxidoreductase</keyword>
<dbReference type="PaxDb" id="2903-EOD19416"/>
<keyword evidence="6" id="KW-1185">Reference proteome</keyword>
<dbReference type="KEGG" id="ehx:EMIHUDRAFT_242854"/>
<comment type="similarity">
    <text evidence="1">Belongs to the aldo/keto reductase family.</text>
</comment>
<dbReference type="EnsemblProtists" id="EOD19416">
    <property type="protein sequence ID" value="EOD19416"/>
    <property type="gene ID" value="EMIHUDRAFT_242854"/>
</dbReference>
<keyword evidence="2" id="KW-0521">NADP</keyword>
<protein>
    <recommendedName>
        <fullName evidence="4">NADP-dependent oxidoreductase domain-containing protein</fullName>
    </recommendedName>
</protein>
<evidence type="ECO:0000313" key="5">
    <source>
        <dbReference type="EnsemblProtists" id="EOD19416"/>
    </source>
</evidence>
<accession>A0A0D3J7D1</accession>
<dbReference type="InterPro" id="IPR020471">
    <property type="entry name" value="AKR"/>
</dbReference>
<dbReference type="Gene3D" id="3.20.20.100">
    <property type="entry name" value="NADP-dependent oxidoreductase domain"/>
    <property type="match status" value="1"/>
</dbReference>
<dbReference type="CDD" id="cd19071">
    <property type="entry name" value="AKR_AKR1-5-like"/>
    <property type="match status" value="1"/>
</dbReference>
<evidence type="ECO:0000256" key="3">
    <source>
        <dbReference type="ARBA" id="ARBA00023002"/>
    </source>
</evidence>